<keyword evidence="2" id="KW-0406">Ion transport</keyword>
<dbReference type="EMBL" id="CAKLDM010000002">
    <property type="protein sequence ID" value="CAH0540729.1"/>
    <property type="molecule type" value="Genomic_DNA"/>
</dbReference>
<keyword evidence="2" id="KW-0813">Transport</keyword>
<dbReference type="InterPro" id="IPR000498">
    <property type="entry name" value="OmpA-like_TM_dom"/>
</dbReference>
<evidence type="ECO:0000256" key="1">
    <source>
        <dbReference type="ARBA" id="ARBA00005710"/>
    </source>
</evidence>
<dbReference type="Pfam" id="PF01389">
    <property type="entry name" value="OmpA_membrane"/>
    <property type="match status" value="1"/>
</dbReference>
<gene>
    <name evidence="5" type="ORF">VMF7928_03072</name>
</gene>
<evidence type="ECO:0000259" key="4">
    <source>
        <dbReference type="Pfam" id="PF01389"/>
    </source>
</evidence>
<comment type="caution">
    <text evidence="5">The sequence shown here is derived from an EMBL/GenBank/DDBJ whole genome shotgun (WGS) entry which is preliminary data.</text>
</comment>
<evidence type="ECO:0000313" key="6">
    <source>
        <dbReference type="Proteomes" id="UP000838748"/>
    </source>
</evidence>
<keyword evidence="2" id="KW-0626">Porin</keyword>
<feature type="chain" id="PRO_5046686494" description="Outer membrane protein OmpA-like transmembrane domain-containing protein" evidence="3">
    <location>
        <begin position="32"/>
        <end position="205"/>
    </location>
</feature>
<comment type="similarity">
    <text evidence="1">Belongs to the outer membrane OOP (TC 1.B.6) superfamily. OmpA family.</text>
</comment>
<evidence type="ECO:0000313" key="5">
    <source>
        <dbReference type="EMBL" id="CAH0540729.1"/>
    </source>
</evidence>
<accession>A0ABM9A633</accession>
<keyword evidence="6" id="KW-1185">Reference proteome</keyword>
<dbReference type="RefSeq" id="WP_237362579.1">
    <property type="nucleotide sequence ID" value="NZ_CAKLDM010000002.1"/>
</dbReference>
<feature type="domain" description="Outer membrane protein OmpA-like transmembrane" evidence="4">
    <location>
        <begin position="30"/>
        <end position="171"/>
    </location>
</feature>
<evidence type="ECO:0000256" key="3">
    <source>
        <dbReference type="SAM" id="SignalP"/>
    </source>
</evidence>
<dbReference type="InterPro" id="IPR011250">
    <property type="entry name" value="OMP/PagP_B-barrel"/>
</dbReference>
<dbReference type="Proteomes" id="UP000838748">
    <property type="component" value="Unassembled WGS sequence"/>
</dbReference>
<proteinExistence type="inferred from homology"/>
<dbReference type="SUPFAM" id="SSF56925">
    <property type="entry name" value="OMPA-like"/>
    <property type="match status" value="1"/>
</dbReference>
<keyword evidence="3" id="KW-0732">Signal</keyword>
<sequence length="205" mass="22352">MMKQWGIVKKVISSVCVGAAIFGLVSTSANAETLYFEGGLGSAVQTIPHTGFNNTTESHVSSRIAVGYSQPIAMEMEGGLEVGYTNFGDATFQYTNTDEYKVRGSSVDLAGKVYYRVDELWSMFGKAGMAYMMSDVTDASTNTKTDDGAFKPLVGVGVRYSLDEALSLQASVTHYFGDKSVNADNTNEFVPVVDNFMFSIHYEFY</sequence>
<evidence type="ECO:0000256" key="2">
    <source>
        <dbReference type="ARBA" id="ARBA00023114"/>
    </source>
</evidence>
<protein>
    <recommendedName>
        <fullName evidence="4">Outer membrane protein OmpA-like transmembrane domain-containing protein</fullName>
    </recommendedName>
</protein>
<feature type="signal peptide" evidence="3">
    <location>
        <begin position="1"/>
        <end position="31"/>
    </location>
</feature>
<name>A0ABM9A633_9VIBR</name>
<dbReference type="Gene3D" id="2.40.160.20">
    <property type="match status" value="1"/>
</dbReference>
<reference evidence="5" key="1">
    <citation type="submission" date="2021-11" db="EMBL/GenBank/DDBJ databases">
        <authorList>
            <person name="Rodrigo-Torres L."/>
            <person name="Arahal R. D."/>
            <person name="Lucena T."/>
        </authorList>
    </citation>
    <scope>NUCLEOTIDE SEQUENCE</scope>
    <source>
        <strain evidence="5">CECT 7928</strain>
    </source>
</reference>
<organism evidence="5 6">
    <name type="scientific">Vibrio marisflavi CECT 7928</name>
    <dbReference type="NCBI Taxonomy" id="634439"/>
    <lineage>
        <taxon>Bacteria</taxon>
        <taxon>Pseudomonadati</taxon>
        <taxon>Pseudomonadota</taxon>
        <taxon>Gammaproteobacteria</taxon>
        <taxon>Vibrionales</taxon>
        <taxon>Vibrionaceae</taxon>
        <taxon>Vibrio</taxon>
    </lineage>
</organism>
<keyword evidence="2" id="KW-0812">Transmembrane</keyword>